<dbReference type="RefSeq" id="WP_186740821.1">
    <property type="nucleotide sequence ID" value="NZ_CP060394.1"/>
</dbReference>
<protein>
    <submittedName>
        <fullName evidence="1">Aldolase</fullName>
    </submittedName>
</protein>
<proteinExistence type="predicted"/>
<dbReference type="KEGG" id="adin:H7849_16670"/>
<dbReference type="SUPFAM" id="SSF53795">
    <property type="entry name" value="PEP carboxykinase-like"/>
    <property type="match status" value="1"/>
</dbReference>
<organism evidence="1 2">
    <name type="scientific">Alloacidobacterium dinghuense</name>
    <dbReference type="NCBI Taxonomy" id="2763107"/>
    <lineage>
        <taxon>Bacteria</taxon>
        <taxon>Pseudomonadati</taxon>
        <taxon>Acidobacteriota</taxon>
        <taxon>Terriglobia</taxon>
        <taxon>Terriglobales</taxon>
        <taxon>Acidobacteriaceae</taxon>
        <taxon>Alloacidobacterium</taxon>
    </lineage>
</organism>
<reference evidence="1 2" key="1">
    <citation type="submission" date="2020-08" db="EMBL/GenBank/DDBJ databases">
        <title>Edaphobacter telluris sp. nov. and Acidobacterium dinghuensis sp. nov., two acidobacteria isolated from forest soil.</title>
        <authorList>
            <person name="Fu J."/>
            <person name="Qiu L."/>
        </authorList>
    </citation>
    <scope>NUCLEOTIDE SEQUENCE [LARGE SCALE GENOMIC DNA]</scope>
    <source>
        <strain evidence="1">4Y35</strain>
    </source>
</reference>
<evidence type="ECO:0000313" key="2">
    <source>
        <dbReference type="Proteomes" id="UP000515312"/>
    </source>
</evidence>
<gene>
    <name evidence="1" type="ORF">H7849_16670</name>
</gene>
<dbReference type="Proteomes" id="UP000515312">
    <property type="component" value="Chromosome"/>
</dbReference>
<sequence length="313" mass="34490">MPQVDLPLRARFFPLGFPLELATNSKAVMAAAEESWKHFRSQLVEEVLELHIAVQDADGSSTLPPAPVYSQQWNTWLCVADANNFVMCDPNHGRSFGSVAQSTVDSSLYFRYHFLEAAAMWMISARTAPVHAACVSIFNSGMLLCGDSGAGKSSLAYAAARAGWTYLTDDASYLLLNGTNHQVVGNSHSIRFRNSGVELFPELEGRRITPRAAGKPAIEVPTTELHNLVTTDSAIVEYIIFLNRRSMNSDSLVPLSKESVLPWFMQFITGANESRVSQEAALKALLSVPIYELRYSTLDWAVQRLDKLATSGR</sequence>
<dbReference type="EMBL" id="CP060394">
    <property type="protein sequence ID" value="QNI30745.1"/>
    <property type="molecule type" value="Genomic_DNA"/>
</dbReference>
<evidence type="ECO:0000313" key="1">
    <source>
        <dbReference type="EMBL" id="QNI30745.1"/>
    </source>
</evidence>
<keyword evidence="2" id="KW-1185">Reference proteome</keyword>
<dbReference type="InterPro" id="IPR027417">
    <property type="entry name" value="P-loop_NTPase"/>
</dbReference>
<dbReference type="Gene3D" id="3.40.50.300">
    <property type="entry name" value="P-loop containing nucleotide triphosphate hydrolases"/>
    <property type="match status" value="1"/>
</dbReference>
<dbReference type="AlphaFoldDB" id="A0A7G8BDX5"/>
<dbReference type="PROSITE" id="PS00675">
    <property type="entry name" value="SIGMA54_INTERACT_1"/>
    <property type="match status" value="1"/>
</dbReference>
<accession>A0A7G8BDX5</accession>
<dbReference type="InterPro" id="IPR025662">
    <property type="entry name" value="Sigma_54_int_dom_ATP-bd_1"/>
</dbReference>
<name>A0A7G8BDX5_9BACT</name>